<keyword evidence="2" id="KW-0378">Hydrolase</keyword>
<dbReference type="InterPro" id="IPR050563">
    <property type="entry name" value="4-hydroxybenzoyl-CoA_TE"/>
</dbReference>
<dbReference type="Proteomes" id="UP000533476">
    <property type="component" value="Unassembled WGS sequence"/>
</dbReference>
<accession>A0A7Y0L624</accession>
<dbReference type="EMBL" id="JABBVZ010000059">
    <property type="protein sequence ID" value="NMP23617.1"/>
    <property type="molecule type" value="Genomic_DNA"/>
</dbReference>
<dbReference type="Gene3D" id="3.10.129.10">
    <property type="entry name" value="Hotdog Thioesterase"/>
    <property type="match status" value="1"/>
</dbReference>
<evidence type="ECO:0000313" key="3">
    <source>
        <dbReference type="EMBL" id="NMP23617.1"/>
    </source>
</evidence>
<gene>
    <name evidence="3" type="ORF">HIJ39_14830</name>
</gene>
<protein>
    <submittedName>
        <fullName evidence="3">Acyl-CoA thioesterase</fullName>
    </submittedName>
</protein>
<dbReference type="PANTHER" id="PTHR31793">
    <property type="entry name" value="4-HYDROXYBENZOYL-COA THIOESTERASE FAMILY MEMBER"/>
    <property type="match status" value="1"/>
</dbReference>
<dbReference type="Pfam" id="PF13279">
    <property type="entry name" value="4HBT_2"/>
    <property type="match status" value="1"/>
</dbReference>
<dbReference type="GO" id="GO:0047617">
    <property type="term" value="F:fatty acyl-CoA hydrolase activity"/>
    <property type="evidence" value="ECO:0007669"/>
    <property type="project" value="TreeGrafter"/>
</dbReference>
<name>A0A7Y0L624_9FIRM</name>
<comment type="caution">
    <text evidence="3">The sequence shown here is derived from an EMBL/GenBank/DDBJ whole genome shotgun (WGS) entry which is preliminary data.</text>
</comment>
<organism evidence="3 4">
    <name type="scientific">Sulfobacillus harzensis</name>
    <dbReference type="NCBI Taxonomy" id="2729629"/>
    <lineage>
        <taxon>Bacteria</taxon>
        <taxon>Bacillati</taxon>
        <taxon>Bacillota</taxon>
        <taxon>Clostridia</taxon>
        <taxon>Eubacteriales</taxon>
        <taxon>Clostridiales Family XVII. Incertae Sedis</taxon>
        <taxon>Sulfobacillus</taxon>
    </lineage>
</organism>
<dbReference type="PANTHER" id="PTHR31793:SF27">
    <property type="entry name" value="NOVEL THIOESTERASE SUPERFAMILY DOMAIN AND SAPOSIN A-TYPE DOMAIN CONTAINING PROTEIN (0610012H03RIK)"/>
    <property type="match status" value="1"/>
</dbReference>
<reference evidence="3 4" key="1">
    <citation type="submission" date="2020-04" db="EMBL/GenBank/DDBJ databases">
        <authorList>
            <person name="Zhang R."/>
            <person name="Schippers A."/>
        </authorList>
    </citation>
    <scope>NUCLEOTIDE SEQUENCE [LARGE SCALE GENOMIC DNA]</scope>
    <source>
        <strain evidence="3 4">DSM 109850</strain>
    </source>
</reference>
<dbReference type="CDD" id="cd00586">
    <property type="entry name" value="4HBT"/>
    <property type="match status" value="1"/>
</dbReference>
<dbReference type="RefSeq" id="WP_169101054.1">
    <property type="nucleotide sequence ID" value="NZ_JABBVZ010000059.1"/>
</dbReference>
<proteinExistence type="inferred from homology"/>
<sequence>MAISEWQSVVRWAECDAAGIIYHARVFDWFSEGRITWLKNHGLDYYEVLRPQGIELLVKSANAAFHHTLHPGDTVRLSVALETVTPTRAVFHYRVAAPSAPELVAIEGVTEHAFVIGGRARRLDRAAPQILEQWQRSLRVGAC</sequence>
<comment type="similarity">
    <text evidence="1">Belongs to the 4-hydroxybenzoyl-CoA thioesterase family.</text>
</comment>
<evidence type="ECO:0000256" key="1">
    <source>
        <dbReference type="ARBA" id="ARBA00005953"/>
    </source>
</evidence>
<evidence type="ECO:0000313" key="4">
    <source>
        <dbReference type="Proteomes" id="UP000533476"/>
    </source>
</evidence>
<keyword evidence="4" id="KW-1185">Reference proteome</keyword>
<dbReference type="AlphaFoldDB" id="A0A7Y0L624"/>
<dbReference type="InterPro" id="IPR029069">
    <property type="entry name" value="HotDog_dom_sf"/>
</dbReference>
<evidence type="ECO:0000256" key="2">
    <source>
        <dbReference type="ARBA" id="ARBA00022801"/>
    </source>
</evidence>
<dbReference type="SUPFAM" id="SSF54637">
    <property type="entry name" value="Thioesterase/thiol ester dehydrase-isomerase"/>
    <property type="match status" value="1"/>
</dbReference>